<dbReference type="GO" id="GO:0006811">
    <property type="term" value="P:monoatomic ion transport"/>
    <property type="evidence" value="ECO:0007669"/>
    <property type="project" value="UniProtKB-KW"/>
</dbReference>
<feature type="transmembrane region" description="Helical" evidence="9">
    <location>
        <begin position="90"/>
        <end position="114"/>
    </location>
</feature>
<evidence type="ECO:0000256" key="7">
    <source>
        <dbReference type="ARBA" id="ARBA00023136"/>
    </source>
</evidence>
<organism evidence="10 11">
    <name type="scientific">Didymosphaeria variabile</name>
    <dbReference type="NCBI Taxonomy" id="1932322"/>
    <lineage>
        <taxon>Eukaryota</taxon>
        <taxon>Fungi</taxon>
        <taxon>Dikarya</taxon>
        <taxon>Ascomycota</taxon>
        <taxon>Pezizomycotina</taxon>
        <taxon>Dothideomycetes</taxon>
        <taxon>Pleosporomycetidae</taxon>
        <taxon>Pleosporales</taxon>
        <taxon>Massarineae</taxon>
        <taxon>Didymosphaeriaceae</taxon>
        <taxon>Didymosphaeria</taxon>
    </lineage>
</organism>
<dbReference type="EMBL" id="JAPEUX010000006">
    <property type="protein sequence ID" value="KAJ4350238.1"/>
    <property type="molecule type" value="Genomic_DNA"/>
</dbReference>
<keyword evidence="6" id="KW-0406">Ion transport</keyword>
<feature type="transmembrane region" description="Helical" evidence="9">
    <location>
        <begin position="61"/>
        <end position="78"/>
    </location>
</feature>
<evidence type="ECO:0000256" key="6">
    <source>
        <dbReference type="ARBA" id="ARBA00023065"/>
    </source>
</evidence>
<keyword evidence="11" id="KW-1185">Reference proteome</keyword>
<dbReference type="SUPFAM" id="SSF103473">
    <property type="entry name" value="MFS general substrate transporter"/>
    <property type="match status" value="1"/>
</dbReference>
<accession>A0A9W8XH12</accession>
<dbReference type="OrthoDB" id="4078873at2759"/>
<reference evidence="10" key="1">
    <citation type="submission" date="2022-10" db="EMBL/GenBank/DDBJ databases">
        <title>Tapping the CABI collections for fungal endophytes: first genome assemblies for Collariella, Neodidymelliopsis, Ascochyta clinopodiicola, Didymella pomorum, Didymosphaeria variabile, Neocosmospora piperis and Neocucurbitaria cava.</title>
        <authorList>
            <person name="Hill R."/>
        </authorList>
    </citation>
    <scope>NUCLEOTIDE SEQUENCE</scope>
    <source>
        <strain evidence="10">IMI 356815</strain>
    </source>
</reference>
<feature type="transmembrane region" description="Helical" evidence="9">
    <location>
        <begin position="31"/>
        <end position="55"/>
    </location>
</feature>
<evidence type="ECO:0000313" key="10">
    <source>
        <dbReference type="EMBL" id="KAJ4350238.1"/>
    </source>
</evidence>
<evidence type="ECO:0000256" key="5">
    <source>
        <dbReference type="ARBA" id="ARBA00022989"/>
    </source>
</evidence>
<dbReference type="GO" id="GO:0005886">
    <property type="term" value="C:plasma membrane"/>
    <property type="evidence" value="ECO:0007669"/>
    <property type="project" value="TreeGrafter"/>
</dbReference>
<name>A0A9W8XH12_9PLEO</name>
<sequence>MGFLYHLAYYAQHTYLYIGLRIRYDEEKDSAIRIVGLYTFTSTLVGLFFGVIISITRDLRWYLRFGAIFYLVSFVVQYTRPSGVDNISHLAVTSSQLLLGIAGGLFPFPAMAFVQGARDHTQLSTLIGAYMTACRIGGGIGQLLAGAIWTNALRPRLHEYLGQMMTDFQIEMVYANPGDVDAPSGSPLRMAIVGAFVESHRYLCAVGIVASTLLIILAFLIRDASLEVPQDDEGTELGSLSPESTQHKAALETATPRPLRPSRFPILM</sequence>
<dbReference type="RefSeq" id="XP_056069168.1">
    <property type="nucleotide sequence ID" value="XM_056217612.1"/>
</dbReference>
<evidence type="ECO:0000313" key="11">
    <source>
        <dbReference type="Proteomes" id="UP001140513"/>
    </source>
</evidence>
<dbReference type="Proteomes" id="UP001140513">
    <property type="component" value="Unassembled WGS sequence"/>
</dbReference>
<comment type="subcellular location">
    <subcellularLocation>
        <location evidence="1">Endomembrane system</location>
        <topology evidence="1">Multi-pass membrane protein</topology>
    </subcellularLocation>
</comment>
<comment type="caution">
    <text evidence="10">The sequence shown here is derived from an EMBL/GenBank/DDBJ whole genome shotgun (WGS) entry which is preliminary data.</text>
</comment>
<comment type="similarity">
    <text evidence="2">Belongs to the major facilitator superfamily.</text>
</comment>
<feature type="transmembrane region" description="Helical" evidence="9">
    <location>
        <begin position="126"/>
        <end position="149"/>
    </location>
</feature>
<evidence type="ECO:0000256" key="2">
    <source>
        <dbReference type="ARBA" id="ARBA00008335"/>
    </source>
</evidence>
<keyword evidence="7 9" id="KW-0472">Membrane</keyword>
<evidence type="ECO:0000256" key="4">
    <source>
        <dbReference type="ARBA" id="ARBA00022692"/>
    </source>
</evidence>
<dbReference type="InterPro" id="IPR036259">
    <property type="entry name" value="MFS_trans_sf"/>
</dbReference>
<evidence type="ECO:0000256" key="9">
    <source>
        <dbReference type="SAM" id="Phobius"/>
    </source>
</evidence>
<gene>
    <name evidence="10" type="primary">SIT1_3</name>
    <name evidence="10" type="ORF">N0V89_008859</name>
</gene>
<dbReference type="AlphaFoldDB" id="A0A9W8XH12"/>
<evidence type="ECO:0000256" key="1">
    <source>
        <dbReference type="ARBA" id="ARBA00004127"/>
    </source>
</evidence>
<feature type="transmembrane region" description="Helical" evidence="9">
    <location>
        <begin position="202"/>
        <end position="221"/>
    </location>
</feature>
<dbReference type="PANTHER" id="PTHR23501:SF92">
    <property type="entry name" value="GLUTATHIONE EXCHANGER 1-RELATED"/>
    <property type="match status" value="1"/>
</dbReference>
<dbReference type="PANTHER" id="PTHR23501">
    <property type="entry name" value="MAJOR FACILITATOR SUPERFAMILY"/>
    <property type="match status" value="1"/>
</dbReference>
<evidence type="ECO:0000256" key="8">
    <source>
        <dbReference type="SAM" id="MobiDB-lite"/>
    </source>
</evidence>
<dbReference type="GO" id="GO:0012505">
    <property type="term" value="C:endomembrane system"/>
    <property type="evidence" value="ECO:0007669"/>
    <property type="project" value="UniProtKB-SubCell"/>
</dbReference>
<protein>
    <submittedName>
        <fullName evidence="10">Ferrioxamine B transporter</fullName>
    </submittedName>
</protein>
<dbReference type="GeneID" id="80912389"/>
<feature type="region of interest" description="Disordered" evidence="8">
    <location>
        <begin position="231"/>
        <end position="268"/>
    </location>
</feature>
<dbReference type="GO" id="GO:0022857">
    <property type="term" value="F:transmembrane transporter activity"/>
    <property type="evidence" value="ECO:0007669"/>
    <property type="project" value="TreeGrafter"/>
</dbReference>
<keyword evidence="5 9" id="KW-1133">Transmembrane helix</keyword>
<keyword evidence="3" id="KW-0813">Transport</keyword>
<evidence type="ECO:0000256" key="3">
    <source>
        <dbReference type="ARBA" id="ARBA00022448"/>
    </source>
</evidence>
<proteinExistence type="inferred from homology"/>
<keyword evidence="4 9" id="KW-0812">Transmembrane</keyword>